<feature type="domain" description="Fork-head" evidence="4">
    <location>
        <begin position="120"/>
        <end position="201"/>
    </location>
</feature>
<evidence type="ECO:0000259" key="4">
    <source>
        <dbReference type="PROSITE" id="PS50039"/>
    </source>
</evidence>
<keyword evidence="6" id="KW-1185">Reference proteome</keyword>
<accession>A0A9N8VY85</accession>
<evidence type="ECO:0000256" key="1">
    <source>
        <dbReference type="ARBA" id="ARBA00023125"/>
    </source>
</evidence>
<dbReference type="InterPro" id="IPR036388">
    <property type="entry name" value="WH-like_DNA-bd_sf"/>
</dbReference>
<dbReference type="InterPro" id="IPR050211">
    <property type="entry name" value="FOX_domain-containing"/>
</dbReference>
<dbReference type="Pfam" id="PF00250">
    <property type="entry name" value="Forkhead"/>
    <property type="match status" value="1"/>
</dbReference>
<gene>
    <name evidence="5" type="ORF">AMORRO_LOCUS1607</name>
</gene>
<dbReference type="AlphaFoldDB" id="A0A9N8VY85"/>
<dbReference type="InterPro" id="IPR001766">
    <property type="entry name" value="Fork_head_dom"/>
</dbReference>
<evidence type="ECO:0000256" key="3">
    <source>
        <dbReference type="SAM" id="MobiDB-lite"/>
    </source>
</evidence>
<evidence type="ECO:0000256" key="2">
    <source>
        <dbReference type="PROSITE-ProRule" id="PRU00089"/>
    </source>
</evidence>
<dbReference type="EMBL" id="CAJVPV010000609">
    <property type="protein sequence ID" value="CAG8465464.1"/>
    <property type="molecule type" value="Genomic_DNA"/>
</dbReference>
<feature type="compositionally biased region" description="Polar residues" evidence="3">
    <location>
        <begin position="15"/>
        <end position="48"/>
    </location>
</feature>
<dbReference type="PRINTS" id="PR00053">
    <property type="entry name" value="FORKHEAD"/>
</dbReference>
<dbReference type="GO" id="GO:0000981">
    <property type="term" value="F:DNA-binding transcription factor activity, RNA polymerase II-specific"/>
    <property type="evidence" value="ECO:0007669"/>
    <property type="project" value="TreeGrafter"/>
</dbReference>
<keyword evidence="2" id="KW-0539">Nucleus</keyword>
<dbReference type="Gene3D" id="1.10.10.10">
    <property type="entry name" value="Winged helix-like DNA-binding domain superfamily/Winged helix DNA-binding domain"/>
    <property type="match status" value="1"/>
</dbReference>
<dbReference type="PANTHER" id="PTHR11829:SF343">
    <property type="entry name" value="FORK-HEAD DOMAIN-CONTAINING PROTEIN"/>
    <property type="match status" value="1"/>
</dbReference>
<comment type="subcellular location">
    <subcellularLocation>
        <location evidence="2">Nucleus</location>
    </subcellularLocation>
</comment>
<proteinExistence type="predicted"/>
<dbReference type="CDD" id="cd00059">
    <property type="entry name" value="FH_FOX"/>
    <property type="match status" value="1"/>
</dbReference>
<feature type="DNA-binding region" description="Fork-head" evidence="2">
    <location>
        <begin position="120"/>
        <end position="201"/>
    </location>
</feature>
<protein>
    <submittedName>
        <fullName evidence="5">17065_t:CDS:1</fullName>
    </submittedName>
</protein>
<name>A0A9N8VY85_9GLOM</name>
<dbReference type="SUPFAM" id="SSF46785">
    <property type="entry name" value="Winged helix' DNA-binding domain"/>
    <property type="match status" value="1"/>
</dbReference>
<feature type="compositionally biased region" description="Polar residues" evidence="3">
    <location>
        <begin position="293"/>
        <end position="302"/>
    </location>
</feature>
<dbReference type="PANTHER" id="PTHR11829">
    <property type="entry name" value="FORKHEAD BOX PROTEIN"/>
    <property type="match status" value="1"/>
</dbReference>
<feature type="region of interest" description="Disordered" evidence="3">
    <location>
        <begin position="94"/>
        <end position="122"/>
    </location>
</feature>
<evidence type="ECO:0000313" key="5">
    <source>
        <dbReference type="EMBL" id="CAG8465464.1"/>
    </source>
</evidence>
<keyword evidence="1 2" id="KW-0238">DNA-binding</keyword>
<evidence type="ECO:0000313" key="6">
    <source>
        <dbReference type="Proteomes" id="UP000789342"/>
    </source>
</evidence>
<dbReference type="GO" id="GO:0000978">
    <property type="term" value="F:RNA polymerase II cis-regulatory region sequence-specific DNA binding"/>
    <property type="evidence" value="ECO:0007669"/>
    <property type="project" value="TreeGrafter"/>
</dbReference>
<reference evidence="5" key="1">
    <citation type="submission" date="2021-06" db="EMBL/GenBank/DDBJ databases">
        <authorList>
            <person name="Kallberg Y."/>
            <person name="Tangrot J."/>
            <person name="Rosling A."/>
        </authorList>
    </citation>
    <scope>NUCLEOTIDE SEQUENCE</scope>
    <source>
        <strain evidence="5">CL551</strain>
    </source>
</reference>
<organism evidence="5 6">
    <name type="scientific">Acaulospora morrowiae</name>
    <dbReference type="NCBI Taxonomy" id="94023"/>
    <lineage>
        <taxon>Eukaryota</taxon>
        <taxon>Fungi</taxon>
        <taxon>Fungi incertae sedis</taxon>
        <taxon>Mucoromycota</taxon>
        <taxon>Glomeromycotina</taxon>
        <taxon>Glomeromycetes</taxon>
        <taxon>Diversisporales</taxon>
        <taxon>Acaulosporaceae</taxon>
        <taxon>Acaulospora</taxon>
    </lineage>
</organism>
<dbReference type="OrthoDB" id="5954824at2759"/>
<feature type="region of interest" description="Disordered" evidence="3">
    <location>
        <begin position="1"/>
        <end position="53"/>
    </location>
</feature>
<dbReference type="GO" id="GO:0005634">
    <property type="term" value="C:nucleus"/>
    <property type="evidence" value="ECO:0007669"/>
    <property type="project" value="UniProtKB-SubCell"/>
</dbReference>
<comment type="caution">
    <text evidence="5">The sequence shown here is derived from an EMBL/GenBank/DDBJ whole genome shotgun (WGS) entry which is preliminary data.</text>
</comment>
<dbReference type="SMART" id="SM00339">
    <property type="entry name" value="FH"/>
    <property type="match status" value="1"/>
</dbReference>
<feature type="region of interest" description="Disordered" evidence="3">
    <location>
        <begin position="445"/>
        <end position="468"/>
    </location>
</feature>
<sequence length="468" mass="53267">MSDPSLVTEDPNFASVKSETADSQPPNYKSIHSYQPETQNDRSLVNGKNHSEERQIAPIKTSIVQALRSGAMTMDAYLNNKALLKRNLQEVEQDETDDLNNINEADADDTEKKSTNPHTKPPYTYSSLIGQAILQAPNKKLALCEIYNWITKTYPFFRKENKGWQKIERNDNIGPSKGQYWTIPDEYECCFLNGVYRNIKKPSENVRKSKKAKHNVQDTQSSNDFVYLHNVPQRFGSQQQFSSQYIAPQHDTSPQVASQNTPMTQSFNIAQNTESQNNIVQRNTVHRFAPHYNSTQRFSPHSNAPAIFPHVRPPSPNPWTAQNALQSSSASVLTSQDEQLSSDTTIMSDDLDLTITDGYQSNELTKQVSWIKKEEEQIIAFDTTYGRCKTKESIQTHQVMNGNIIQDSNNNGNNQTDGDKSDYQKIIDWLAQMPDFDELSLQLEASPRKSKSGTDRMVFINMHNERRS</sequence>
<dbReference type="InterPro" id="IPR036390">
    <property type="entry name" value="WH_DNA-bd_sf"/>
</dbReference>
<dbReference type="Proteomes" id="UP000789342">
    <property type="component" value="Unassembled WGS sequence"/>
</dbReference>
<feature type="region of interest" description="Disordered" evidence="3">
    <location>
        <begin position="293"/>
        <end position="322"/>
    </location>
</feature>
<dbReference type="PROSITE" id="PS50039">
    <property type="entry name" value="FORK_HEAD_3"/>
    <property type="match status" value="1"/>
</dbReference>